<dbReference type="EMBL" id="JYNE01000001">
    <property type="protein sequence ID" value="KNH03601.1"/>
    <property type="molecule type" value="Genomic_DNA"/>
</dbReference>
<reference evidence="19" key="1">
    <citation type="submission" date="2015-02" db="EMBL/GenBank/DDBJ databases">
        <authorList>
            <person name="Chooi Y.-H."/>
        </authorList>
    </citation>
    <scope>NUCLEOTIDE SEQUENCE [LARGE SCALE GENOMIC DNA]</scope>
    <source>
        <strain evidence="19">LAMA 915</strain>
    </source>
</reference>
<dbReference type="GO" id="GO:0006289">
    <property type="term" value="P:nucleotide-excision repair"/>
    <property type="evidence" value="ECO:0007669"/>
    <property type="project" value="UniProtKB-UniRule"/>
</dbReference>
<dbReference type="InterPro" id="IPR004602">
    <property type="entry name" value="UvrA"/>
</dbReference>
<dbReference type="HAMAP" id="MF_00205">
    <property type="entry name" value="UvrA"/>
    <property type="match status" value="1"/>
</dbReference>
<evidence type="ECO:0000256" key="15">
    <source>
        <dbReference type="ARBA" id="ARBA00039316"/>
    </source>
</evidence>
<dbReference type="InterPro" id="IPR041552">
    <property type="entry name" value="UvrA_DNA-bd"/>
</dbReference>
<feature type="binding site" evidence="17">
    <location>
        <begin position="669"/>
        <end position="676"/>
    </location>
    <ligand>
        <name>ATP</name>
        <dbReference type="ChEBI" id="CHEBI:30616"/>
    </ligand>
</feature>
<evidence type="ECO:0000256" key="12">
    <source>
        <dbReference type="ARBA" id="ARBA00023125"/>
    </source>
</evidence>
<evidence type="ECO:0000256" key="11">
    <source>
        <dbReference type="ARBA" id="ARBA00022881"/>
    </source>
</evidence>
<keyword evidence="6 17" id="KW-0227">DNA damage</keyword>
<dbReference type="PATRIC" id="fig|1306953.7.peg.878"/>
<comment type="caution">
    <text evidence="19">The sequence shown here is derived from an EMBL/GenBank/DDBJ whole genome shotgun (WGS) entry which is preliminary data.</text>
</comment>
<dbReference type="GO" id="GO:0005737">
    <property type="term" value="C:cytoplasm"/>
    <property type="evidence" value="ECO:0007669"/>
    <property type="project" value="UniProtKB-SubCell"/>
</dbReference>
<dbReference type="PANTHER" id="PTHR43152:SF3">
    <property type="entry name" value="UVRABC SYSTEM PROTEIN A"/>
    <property type="match status" value="1"/>
</dbReference>
<dbReference type="InterPro" id="IPR003439">
    <property type="entry name" value="ABC_transporter-like_ATP-bd"/>
</dbReference>
<accession>A0A0L1KIA7</accession>
<sequence length="976" mass="106520">MALTKISVRGAREHNLKGVDIDLPRDSLIVITGLSGSGKSSLAFDTIYAEGQRRYVESLSAYARQFLEMMQKPDVEHIDGLSPAISIEQKTTSRNPRSTVATVTEIYDYMRLLWARVGVPYSPATGLPIEAQTVSNMVDRVMELPEGTRIYLLAPVVRGRKGEYRKELAEWQKAGFTRVRIDGELHAIEDAPALDKKFKHDIEVVVDRLAVKEGIETRLADSFETALKLAEGLAYVDLADGAVPGREGEGATAGGAMKGAGIPANRIVFSEKFSCPVSGFTIEEVEPRLFSFNAPQGACPTCDGIGEKQLFDPQLVVPNEALSLKKGAVVPWAKSNPPSPYYMQVLASLAKEYEFDLTTPWQEFDKEIRDIILHGTKGRAIPLTFKDGRKSYTVKKPFEGVIGNLNRRMLQTESAWMREELAKFQTAQPCETCNGKRLNPKALSVKIPGPAGPTDIATPTQMSVADAKAWFLGLDGHLTDQQAQIARAILKEINERLGFLDNVGLDYLNLDRTSGTLSGGESQRIRLASQIGSGLSGVLYVLDEPSIGLHQRDNDRLLETLKRLRDLGNTVIVVEHDEDAIRAADYVVDLGPGAGVHGGEVVAEGTLKQVLKNKKSLTAAYLTGRREIAVPPKRRKGNGHKLTVHGARANNLANVTASLPLGTFTCVTGVSGSGKSSFTIDTLYASAARELNGARIVAGAHDKVTGLEYCDKVIEIDQSPIGRTPRSNPATYTGAFTQIRDWFAGLPESQARGYKPGRFSFNVKGGRCEACQGDGLIKIEMHFLPDVYVTCEQCDGKRYNRETLEVKFKGHSIADVLDMTIENAEEFFKAVPPIRDKMHMLNEVGLGYVKVGQQATTLSGGEAQRVKLAKELAKRSTGQTLYILDEPTTGLHFEDVRKLLEVLHRLVEQGNSVVVIEHNLDVIKTADHVLDLGPGGGVRGGEVVAQGTPEEVAAVEESYTGQYLRPMLDRASEAAE</sequence>
<evidence type="ECO:0000256" key="17">
    <source>
        <dbReference type="HAMAP-Rule" id="MF_00205"/>
    </source>
</evidence>
<evidence type="ECO:0000256" key="9">
    <source>
        <dbReference type="ARBA" id="ARBA00022833"/>
    </source>
</evidence>
<evidence type="ECO:0000256" key="5">
    <source>
        <dbReference type="ARBA" id="ARBA00022741"/>
    </source>
</evidence>
<dbReference type="InterPro" id="IPR017871">
    <property type="entry name" value="ABC_transporter-like_CS"/>
</dbReference>
<feature type="domain" description="ABC transporter" evidence="18">
    <location>
        <begin position="634"/>
        <end position="959"/>
    </location>
</feature>
<proteinExistence type="inferred from homology"/>
<dbReference type="NCBIfam" id="TIGR00630">
    <property type="entry name" value="uvra"/>
    <property type="match status" value="1"/>
</dbReference>
<dbReference type="Pfam" id="PF00005">
    <property type="entry name" value="ABC_tran"/>
    <property type="match status" value="1"/>
</dbReference>
<dbReference type="GO" id="GO:0009381">
    <property type="term" value="F:excinuclease ABC activity"/>
    <property type="evidence" value="ECO:0007669"/>
    <property type="project" value="UniProtKB-UniRule"/>
</dbReference>
<keyword evidence="17" id="KW-0742">SOS response</keyword>
<dbReference type="NCBIfam" id="NF001503">
    <property type="entry name" value="PRK00349.1"/>
    <property type="match status" value="1"/>
</dbReference>
<evidence type="ECO:0000256" key="1">
    <source>
        <dbReference type="ARBA" id="ARBA00004496"/>
    </source>
</evidence>
<keyword evidence="7 17" id="KW-0228">DNA excision</keyword>
<evidence type="ECO:0000256" key="4">
    <source>
        <dbReference type="ARBA" id="ARBA00022737"/>
    </source>
</evidence>
<dbReference type="Pfam" id="PF17755">
    <property type="entry name" value="UvrA_DNA-bind"/>
    <property type="match status" value="1"/>
</dbReference>
<evidence type="ECO:0000313" key="19">
    <source>
        <dbReference type="EMBL" id="KNH03601.1"/>
    </source>
</evidence>
<evidence type="ECO:0000256" key="6">
    <source>
        <dbReference type="ARBA" id="ARBA00022763"/>
    </source>
</evidence>
<comment type="subunit">
    <text evidence="17">Forms a heterotetramer with UvrB during the search for lesions.</text>
</comment>
<protein>
    <recommendedName>
        <fullName evidence="15 17">UvrABC system protein A</fullName>
        <shortName evidence="17">UvrA protein</shortName>
    </recommendedName>
    <alternativeName>
        <fullName evidence="16 17">Excinuclease ABC subunit A</fullName>
    </alternativeName>
</protein>
<keyword evidence="4 17" id="KW-0677">Repeat</keyword>
<dbReference type="AlphaFoldDB" id="A0A0L1KIA7"/>
<keyword evidence="2 17" id="KW-0963">Cytoplasm</keyword>
<keyword evidence="5 17" id="KW-0547">Nucleotide-binding</keyword>
<dbReference type="Pfam" id="PF17760">
    <property type="entry name" value="UvrA_inter"/>
    <property type="match status" value="1"/>
</dbReference>
<dbReference type="GO" id="GO:0008270">
    <property type="term" value="F:zinc ion binding"/>
    <property type="evidence" value="ECO:0007669"/>
    <property type="project" value="UniProtKB-UniRule"/>
</dbReference>
<dbReference type="Proteomes" id="UP000037446">
    <property type="component" value="Unassembled WGS sequence"/>
</dbReference>
<keyword evidence="10 17" id="KW-0067">ATP-binding</keyword>
<keyword evidence="9 17" id="KW-0862">Zinc</keyword>
<dbReference type="GO" id="GO:0005524">
    <property type="term" value="F:ATP binding"/>
    <property type="evidence" value="ECO:0007669"/>
    <property type="project" value="UniProtKB-UniRule"/>
</dbReference>
<feature type="binding site" evidence="17">
    <location>
        <begin position="33"/>
        <end position="40"/>
    </location>
    <ligand>
        <name>ATP</name>
        <dbReference type="ChEBI" id="CHEBI:30616"/>
    </ligand>
</feature>
<comment type="subcellular location">
    <subcellularLocation>
        <location evidence="1 17">Cytoplasm</location>
    </subcellularLocation>
</comment>
<keyword evidence="8 17" id="KW-0863">Zinc-finger</keyword>
<dbReference type="PROSITE" id="PS50893">
    <property type="entry name" value="ABC_TRANSPORTER_2"/>
    <property type="match status" value="2"/>
</dbReference>
<keyword evidence="11 17" id="KW-0267">Excision nuclease</keyword>
<comment type="similarity">
    <text evidence="14 17">Belongs to the ABC transporter superfamily. UvrA family.</text>
</comment>
<dbReference type="InterPro" id="IPR027417">
    <property type="entry name" value="P-loop_NTPase"/>
</dbReference>
<dbReference type="Gene3D" id="3.30.1490.20">
    <property type="entry name" value="ATP-grasp fold, A domain"/>
    <property type="match status" value="1"/>
</dbReference>
<keyword evidence="12 17" id="KW-0238">DNA-binding</keyword>
<dbReference type="STRING" id="1306953.J121_868"/>
<feature type="zinc finger region" description="C4-type" evidence="17">
    <location>
        <begin position="768"/>
        <end position="794"/>
    </location>
</feature>
<keyword evidence="13 17" id="KW-0234">DNA repair</keyword>
<evidence type="ECO:0000256" key="14">
    <source>
        <dbReference type="ARBA" id="ARBA00038000"/>
    </source>
</evidence>
<dbReference type="PANTHER" id="PTHR43152">
    <property type="entry name" value="UVRABC SYSTEM PROTEIN A"/>
    <property type="match status" value="1"/>
</dbReference>
<dbReference type="PROSITE" id="PS00211">
    <property type="entry name" value="ABC_TRANSPORTER_1"/>
    <property type="match status" value="2"/>
</dbReference>
<evidence type="ECO:0000256" key="16">
    <source>
        <dbReference type="ARBA" id="ARBA00042156"/>
    </source>
</evidence>
<dbReference type="InterPro" id="IPR013815">
    <property type="entry name" value="ATP_grasp_subdomain_1"/>
</dbReference>
<feature type="domain" description="ABC transporter" evidence="18">
    <location>
        <begin position="300"/>
        <end position="623"/>
    </location>
</feature>
<dbReference type="Gene3D" id="1.10.8.280">
    <property type="entry name" value="ABC transporter ATPase domain-like"/>
    <property type="match status" value="1"/>
</dbReference>
<comment type="caution">
    <text evidence="17">Lacks conserved residue(s) required for the propagation of feature annotation.</text>
</comment>
<dbReference type="Gene3D" id="3.40.50.300">
    <property type="entry name" value="P-loop containing nucleotide triphosphate hydrolases"/>
    <property type="match status" value="2"/>
</dbReference>
<dbReference type="Gene3D" id="1.20.1580.10">
    <property type="entry name" value="ABC transporter ATPase like domain"/>
    <property type="match status" value="2"/>
</dbReference>
<dbReference type="GO" id="GO:0003677">
    <property type="term" value="F:DNA binding"/>
    <property type="evidence" value="ECO:0007669"/>
    <property type="project" value="UniProtKB-UniRule"/>
</dbReference>
<evidence type="ECO:0000256" key="7">
    <source>
        <dbReference type="ARBA" id="ARBA00022769"/>
    </source>
</evidence>
<dbReference type="CDD" id="cd03271">
    <property type="entry name" value="ABC_UvrA_II"/>
    <property type="match status" value="1"/>
</dbReference>
<organism evidence="19 20">
    <name type="scientific">Qipengyuania citrea LAMA 915</name>
    <dbReference type="NCBI Taxonomy" id="1306953"/>
    <lineage>
        <taxon>Bacteria</taxon>
        <taxon>Pseudomonadati</taxon>
        <taxon>Pseudomonadota</taxon>
        <taxon>Alphaproteobacteria</taxon>
        <taxon>Sphingomonadales</taxon>
        <taxon>Erythrobacteraceae</taxon>
        <taxon>Qipengyuania</taxon>
    </lineage>
</organism>
<evidence type="ECO:0000259" key="18">
    <source>
        <dbReference type="PROSITE" id="PS50893"/>
    </source>
</evidence>
<evidence type="ECO:0000256" key="10">
    <source>
        <dbReference type="ARBA" id="ARBA00022840"/>
    </source>
</evidence>
<dbReference type="GO" id="GO:0016887">
    <property type="term" value="F:ATP hydrolysis activity"/>
    <property type="evidence" value="ECO:0007669"/>
    <property type="project" value="InterPro"/>
</dbReference>
<dbReference type="FunFam" id="1.20.1580.10:FF:000002">
    <property type="entry name" value="UvrABC system protein A"/>
    <property type="match status" value="1"/>
</dbReference>
<evidence type="ECO:0000256" key="13">
    <source>
        <dbReference type="ARBA" id="ARBA00023204"/>
    </source>
</evidence>
<evidence type="ECO:0000256" key="3">
    <source>
        <dbReference type="ARBA" id="ARBA00022723"/>
    </source>
</evidence>
<dbReference type="SUPFAM" id="SSF52540">
    <property type="entry name" value="P-loop containing nucleoside triphosphate hydrolases"/>
    <property type="match status" value="2"/>
</dbReference>
<dbReference type="RefSeq" id="WP_050598996.1">
    <property type="nucleotide sequence ID" value="NZ_JYNE01000001.1"/>
</dbReference>
<evidence type="ECO:0000313" key="20">
    <source>
        <dbReference type="Proteomes" id="UP000037446"/>
    </source>
</evidence>
<keyword evidence="3 17" id="KW-0479">Metal-binding</keyword>
<dbReference type="GO" id="GO:0009380">
    <property type="term" value="C:excinuclease repair complex"/>
    <property type="evidence" value="ECO:0007669"/>
    <property type="project" value="InterPro"/>
</dbReference>
<dbReference type="InterPro" id="IPR041102">
    <property type="entry name" value="UvrA_inter"/>
</dbReference>
<comment type="function">
    <text evidence="17">The UvrABC repair system catalyzes the recognition and processing of DNA lesions. UvrA is an ATPase and a DNA-binding protein. A damage recognition complex composed of 2 UvrA and 2 UvrB subunits scans DNA for abnormalities. When the presence of a lesion has been verified by UvrB, the UvrA molecules dissociate.</text>
</comment>
<evidence type="ECO:0000256" key="2">
    <source>
        <dbReference type="ARBA" id="ARBA00022490"/>
    </source>
</evidence>
<evidence type="ECO:0000256" key="8">
    <source>
        <dbReference type="ARBA" id="ARBA00022771"/>
    </source>
</evidence>
<gene>
    <name evidence="17" type="primary">uvrA</name>
    <name evidence="19" type="ORF">J121_868</name>
</gene>
<dbReference type="GO" id="GO:0009432">
    <property type="term" value="P:SOS response"/>
    <property type="evidence" value="ECO:0007669"/>
    <property type="project" value="UniProtKB-UniRule"/>
</dbReference>
<name>A0A0L1KIA7_9SPHN</name>